<dbReference type="Gene3D" id="3.40.640.10">
    <property type="entry name" value="Type I PLP-dependent aspartate aminotransferase-like (Major domain)"/>
    <property type="match status" value="1"/>
</dbReference>
<dbReference type="EMBL" id="CP003130">
    <property type="protein sequence ID" value="AEU35334.1"/>
    <property type="molecule type" value="Genomic_DNA"/>
</dbReference>
<protein>
    <recommendedName>
        <fullName evidence="4">Probable glycine dehydrogenase (decarboxylating) subunit 1</fullName>
        <ecNumber evidence="4">1.4.4.2</ecNumber>
    </recommendedName>
    <alternativeName>
        <fullName evidence="4">Glycine cleavage system P-protein subunit 1</fullName>
    </alternativeName>
    <alternativeName>
        <fullName evidence="4">Glycine decarboxylase subunit 1</fullName>
    </alternativeName>
    <alternativeName>
        <fullName evidence="4">Glycine dehydrogenase (aminomethyl-transferring) subunit 1</fullName>
    </alternativeName>
</protein>
<dbReference type="InterPro" id="IPR015422">
    <property type="entry name" value="PyrdxlP-dep_Trfase_small"/>
</dbReference>
<name>G8NV45_GRAMM</name>
<evidence type="ECO:0000256" key="1">
    <source>
        <dbReference type="ARBA" id="ARBA00003788"/>
    </source>
</evidence>
<dbReference type="SUPFAM" id="SSF53383">
    <property type="entry name" value="PLP-dependent transferases"/>
    <property type="match status" value="1"/>
</dbReference>
<dbReference type="PANTHER" id="PTHR42806">
    <property type="entry name" value="GLYCINE CLEAVAGE SYSTEM P-PROTEIN"/>
    <property type="match status" value="1"/>
</dbReference>
<sequence length="462" mass="49783">MLTLQKDPMRYLPKSPADRTEMLEAIGVSSIEALFETIPAEYRLKGDLNIPRQHSESEVLDRFRAFAGNIASGDVAVLASQPASKQYASFLGAGAYRHYRPVVIDSLVQRGEFLTSYTPYQPEIAQGTLQAMFEFQTMICELTGMEIANASMYDGSTGAAEAVMMAVRVTGRNGAVVARTVHPEYREVLHTATQHQGIPATEVGYVAETGRVDLAALNAAITDDTACVLIQSPNFFGTIEDVTAIAEIAHKKGALLIVSIAEAVSLGIVKAPVEADIVSLEAQSFGVAVGFGGPYCGVIACKEKFLRQMPGRLVGETKDKNGKRGFVLTLSTREQHIRREKATSNICTNQALVALMTTIFLTVYGKQGLRELAEQNLAKAAYLRNTLTKAGAKPLFTGPSFNEFAINLPESAETANTKLLGKQIIGGLALAKWYPELGEKATLWCATELTTKVQIDAAAAVI</sequence>
<dbReference type="InterPro" id="IPR020581">
    <property type="entry name" value="GDC_P"/>
</dbReference>
<proteinExistence type="inferred from homology"/>
<dbReference type="GO" id="GO:0019464">
    <property type="term" value="P:glycine decarboxylation via glycine cleavage system"/>
    <property type="evidence" value="ECO:0007669"/>
    <property type="project" value="UniProtKB-UniRule"/>
</dbReference>
<dbReference type="STRING" id="682795.AciX8_0987"/>
<dbReference type="EC" id="1.4.4.2" evidence="4"/>
<organism evidence="6 7">
    <name type="scientific">Granulicella mallensis (strain ATCC BAA-1857 / DSM 23137 / MP5ACTX8)</name>
    <dbReference type="NCBI Taxonomy" id="682795"/>
    <lineage>
        <taxon>Bacteria</taxon>
        <taxon>Pseudomonadati</taxon>
        <taxon>Acidobacteriota</taxon>
        <taxon>Terriglobia</taxon>
        <taxon>Terriglobales</taxon>
        <taxon>Acidobacteriaceae</taxon>
        <taxon>Granulicella</taxon>
    </lineage>
</organism>
<evidence type="ECO:0000256" key="2">
    <source>
        <dbReference type="ARBA" id="ARBA00023002"/>
    </source>
</evidence>
<feature type="domain" description="Glycine cleavage system P-protein N-terminal" evidence="5">
    <location>
        <begin position="9"/>
        <end position="457"/>
    </location>
</feature>
<dbReference type="GO" id="GO:0004375">
    <property type="term" value="F:glycine dehydrogenase (decarboxylating) activity"/>
    <property type="evidence" value="ECO:0007669"/>
    <property type="project" value="UniProtKB-EC"/>
</dbReference>
<evidence type="ECO:0000256" key="3">
    <source>
        <dbReference type="ARBA" id="ARBA00049026"/>
    </source>
</evidence>
<dbReference type="Gene3D" id="3.90.1150.10">
    <property type="entry name" value="Aspartate Aminotransferase, domain 1"/>
    <property type="match status" value="1"/>
</dbReference>
<comment type="catalytic activity">
    <reaction evidence="3 4">
        <text>N(6)-[(R)-lipoyl]-L-lysyl-[glycine-cleavage complex H protein] + glycine + H(+) = N(6)-[(R)-S(8)-aminomethyldihydrolipoyl]-L-lysyl-[glycine-cleavage complex H protein] + CO2</text>
        <dbReference type="Rhea" id="RHEA:24304"/>
        <dbReference type="Rhea" id="RHEA-COMP:10494"/>
        <dbReference type="Rhea" id="RHEA-COMP:10495"/>
        <dbReference type="ChEBI" id="CHEBI:15378"/>
        <dbReference type="ChEBI" id="CHEBI:16526"/>
        <dbReference type="ChEBI" id="CHEBI:57305"/>
        <dbReference type="ChEBI" id="CHEBI:83099"/>
        <dbReference type="ChEBI" id="CHEBI:83143"/>
        <dbReference type="EC" id="1.4.4.2"/>
    </reaction>
</comment>
<comment type="similarity">
    <text evidence="4">Belongs to the GcvP family. N-terminal subunit subfamily.</text>
</comment>
<comment type="function">
    <text evidence="1 4">The glycine cleavage system catalyzes the degradation of glycine. The P protein binds the alpha-amino group of glycine through its pyridoxal phosphate cofactor; CO(2) is released and the remaining methylamine moiety is then transferred to the lipoamide cofactor of the H protein.</text>
</comment>
<dbReference type="PIRSF" id="PIRSF006815">
    <property type="entry name" value="GcvPA"/>
    <property type="match status" value="1"/>
</dbReference>
<dbReference type="AlphaFoldDB" id="G8NV45"/>
<dbReference type="InterPro" id="IPR015424">
    <property type="entry name" value="PyrdxlP-dep_Trfase"/>
</dbReference>
<comment type="subunit">
    <text evidence="4">The glycine cleavage system is composed of four proteins: P, T, L and H. In this organism, the P 'protein' is a heterodimer of two subunits.</text>
</comment>
<dbReference type="eggNOG" id="COG0403">
    <property type="taxonomic scope" value="Bacteria"/>
</dbReference>
<evidence type="ECO:0000313" key="7">
    <source>
        <dbReference type="Proteomes" id="UP000007113"/>
    </source>
</evidence>
<accession>G8NV45</accession>
<dbReference type="InterPro" id="IPR015421">
    <property type="entry name" value="PyrdxlP-dep_Trfase_major"/>
</dbReference>
<dbReference type="KEGG" id="gma:AciX8_0987"/>
<evidence type="ECO:0000256" key="4">
    <source>
        <dbReference type="HAMAP-Rule" id="MF_00712"/>
    </source>
</evidence>
<dbReference type="InterPro" id="IPR049315">
    <property type="entry name" value="GDC-P_N"/>
</dbReference>
<keyword evidence="2 4" id="KW-0560">Oxidoreductase</keyword>
<dbReference type="CDD" id="cd00613">
    <property type="entry name" value="GDC-P"/>
    <property type="match status" value="1"/>
</dbReference>
<gene>
    <name evidence="4" type="primary">gcvPA</name>
    <name evidence="6" type="ordered locus">AciX8_0987</name>
</gene>
<reference evidence="6 7" key="1">
    <citation type="submission" date="2011-11" db="EMBL/GenBank/DDBJ databases">
        <title>Complete sequence of Granulicella mallensis MP5ACTX8.</title>
        <authorList>
            <consortium name="US DOE Joint Genome Institute"/>
            <person name="Lucas S."/>
            <person name="Copeland A."/>
            <person name="Lapidus A."/>
            <person name="Cheng J.-F."/>
            <person name="Goodwin L."/>
            <person name="Pitluck S."/>
            <person name="Peters L."/>
            <person name="Lu M."/>
            <person name="Detter J.C."/>
            <person name="Han C."/>
            <person name="Tapia R."/>
            <person name="Land M."/>
            <person name="Hauser L."/>
            <person name="Kyrpides N."/>
            <person name="Ivanova N."/>
            <person name="Mikhailova N."/>
            <person name="Pagani I."/>
            <person name="Rawat S."/>
            <person name="Mannisto M."/>
            <person name="Haggblom M."/>
            <person name="Woyke T."/>
        </authorList>
    </citation>
    <scope>NUCLEOTIDE SEQUENCE [LARGE SCALE GENOMIC DNA]</scope>
    <source>
        <strain evidence="7">ATCC BAA-1857 / DSM 23137 / MP5ACTX8</strain>
    </source>
</reference>
<dbReference type="InterPro" id="IPR023010">
    <property type="entry name" value="GcvPA"/>
</dbReference>
<dbReference type="Pfam" id="PF02347">
    <property type="entry name" value="GDC-P"/>
    <property type="match status" value="1"/>
</dbReference>
<evidence type="ECO:0000259" key="5">
    <source>
        <dbReference type="Pfam" id="PF02347"/>
    </source>
</evidence>
<dbReference type="HOGENOM" id="CLU_004620_0_2_0"/>
<dbReference type="NCBIfam" id="NF001696">
    <property type="entry name" value="PRK00451.1"/>
    <property type="match status" value="1"/>
</dbReference>
<dbReference type="GO" id="GO:0009116">
    <property type="term" value="P:nucleoside metabolic process"/>
    <property type="evidence" value="ECO:0007669"/>
    <property type="project" value="InterPro"/>
</dbReference>
<dbReference type="HAMAP" id="MF_00712">
    <property type="entry name" value="GcvPA"/>
    <property type="match status" value="1"/>
</dbReference>
<dbReference type="PANTHER" id="PTHR42806:SF1">
    <property type="entry name" value="GLYCINE DEHYDROGENASE (DECARBOXYLATING)"/>
    <property type="match status" value="1"/>
</dbReference>
<keyword evidence="7" id="KW-1185">Reference proteome</keyword>
<evidence type="ECO:0000313" key="6">
    <source>
        <dbReference type="EMBL" id="AEU35334.1"/>
    </source>
</evidence>
<dbReference type="Proteomes" id="UP000007113">
    <property type="component" value="Chromosome"/>
</dbReference>